<organism evidence="2 3">
    <name type="scientific">Talaromyces stipitatus (strain ATCC 10500 / CBS 375.48 / QM 6759 / NRRL 1006)</name>
    <name type="common">Penicillium stipitatum</name>
    <dbReference type="NCBI Taxonomy" id="441959"/>
    <lineage>
        <taxon>Eukaryota</taxon>
        <taxon>Fungi</taxon>
        <taxon>Dikarya</taxon>
        <taxon>Ascomycota</taxon>
        <taxon>Pezizomycotina</taxon>
        <taxon>Eurotiomycetes</taxon>
        <taxon>Eurotiomycetidae</taxon>
        <taxon>Eurotiales</taxon>
        <taxon>Trichocomaceae</taxon>
        <taxon>Talaromyces</taxon>
        <taxon>Talaromyces sect. Talaromyces</taxon>
    </lineage>
</organism>
<dbReference type="InParanoid" id="B8MMD5"/>
<feature type="region of interest" description="Disordered" evidence="1">
    <location>
        <begin position="34"/>
        <end position="62"/>
    </location>
</feature>
<dbReference type="HOGENOM" id="CLU_2741765_0_0_1"/>
<dbReference type="EMBL" id="EQ962658">
    <property type="protein sequence ID" value="EED13689.1"/>
    <property type="molecule type" value="Genomic_DNA"/>
</dbReference>
<feature type="compositionally biased region" description="Polar residues" evidence="1">
    <location>
        <begin position="44"/>
        <end position="61"/>
    </location>
</feature>
<sequence length="71" mass="7309">MGTIPSEAAPAYEDLFAGNTSGTKSIYISINMANPKEKKKETDTSTAQPATASSNAKNDAQISGIAAQCSL</sequence>
<dbReference type="VEuPathDB" id="FungiDB:TSTA_099410"/>
<keyword evidence="3" id="KW-1185">Reference proteome</keyword>
<evidence type="ECO:0000313" key="2">
    <source>
        <dbReference type="EMBL" id="EED13689.1"/>
    </source>
</evidence>
<protein>
    <submittedName>
        <fullName evidence="2">Uncharacterized protein</fullName>
    </submittedName>
</protein>
<dbReference type="AlphaFoldDB" id="B8MMD5"/>
<name>B8MMD5_TALSN</name>
<accession>B8MMD5</accession>
<reference evidence="3" key="1">
    <citation type="journal article" date="2015" name="Genome Announc.">
        <title>Genome sequence of the AIDS-associated pathogen Penicillium marneffei (ATCC18224) and its near taxonomic relative Talaromyces stipitatus (ATCC10500).</title>
        <authorList>
            <person name="Nierman W.C."/>
            <person name="Fedorova-Abrams N.D."/>
            <person name="Andrianopoulos A."/>
        </authorList>
    </citation>
    <scope>NUCLEOTIDE SEQUENCE [LARGE SCALE GENOMIC DNA]</scope>
    <source>
        <strain evidence="3">ATCC 10500 / CBS 375.48 / QM 6759 / NRRL 1006</strain>
    </source>
</reference>
<evidence type="ECO:0000313" key="3">
    <source>
        <dbReference type="Proteomes" id="UP000001745"/>
    </source>
</evidence>
<dbReference type="Proteomes" id="UP000001745">
    <property type="component" value="Unassembled WGS sequence"/>
</dbReference>
<evidence type="ECO:0000256" key="1">
    <source>
        <dbReference type="SAM" id="MobiDB-lite"/>
    </source>
</evidence>
<gene>
    <name evidence="2" type="ORF">TSTA_099410</name>
</gene>
<dbReference type="GeneID" id="8104019"/>
<dbReference type="OrthoDB" id="4506934at2759"/>
<proteinExistence type="predicted"/>
<dbReference type="RefSeq" id="XP_002485927.1">
    <property type="nucleotide sequence ID" value="XM_002485882.1"/>
</dbReference>